<feature type="coiled-coil region" evidence="5">
    <location>
        <begin position="791"/>
        <end position="832"/>
    </location>
</feature>
<reference evidence="8" key="2">
    <citation type="submission" date="2025-08" db="UniProtKB">
        <authorList>
            <consortium name="RefSeq"/>
        </authorList>
    </citation>
    <scope>IDENTIFICATION</scope>
    <source>
        <tissue evidence="8">Cell line</tissue>
    </source>
</reference>
<keyword evidence="7" id="KW-1185">Reference proteome</keyword>
<feature type="compositionally biased region" description="Polar residues" evidence="6">
    <location>
        <begin position="1042"/>
        <end position="1062"/>
    </location>
</feature>
<dbReference type="KEGG" id="vvp:112926229"/>
<dbReference type="GeneID" id="112926229"/>
<feature type="compositionally biased region" description="Low complexity" evidence="6">
    <location>
        <begin position="1002"/>
        <end position="1022"/>
    </location>
</feature>
<dbReference type="GO" id="GO:0060287">
    <property type="term" value="P:epithelial cilium movement involved in determination of left/right asymmetry"/>
    <property type="evidence" value="ECO:0007669"/>
    <property type="project" value="TreeGrafter"/>
</dbReference>
<dbReference type="RefSeq" id="XP_025863001.1">
    <property type="nucleotide sequence ID" value="XM_026007216.2"/>
</dbReference>
<evidence type="ECO:0000256" key="6">
    <source>
        <dbReference type="SAM" id="MobiDB-lite"/>
    </source>
</evidence>
<evidence type="ECO:0000256" key="2">
    <source>
        <dbReference type="ARBA" id="ARBA00016725"/>
    </source>
</evidence>
<feature type="coiled-coil region" evidence="5">
    <location>
        <begin position="144"/>
        <end position="248"/>
    </location>
</feature>
<dbReference type="GO" id="GO:0005576">
    <property type="term" value="C:extracellular region"/>
    <property type="evidence" value="ECO:0007669"/>
    <property type="project" value="GOC"/>
</dbReference>
<dbReference type="PANTHER" id="PTHR18962:SF0">
    <property type="entry name" value="COILED-COIL DOMAIN-CONTAINING PROTEIN 39"/>
    <property type="match status" value="1"/>
</dbReference>
<accession>A0A3Q7T453</accession>
<gene>
    <name evidence="8" type="primary">CCDC39</name>
</gene>
<dbReference type="Pfam" id="PF24161">
    <property type="entry name" value="CCDC39"/>
    <property type="match status" value="1"/>
</dbReference>
<dbReference type="Proteomes" id="UP001652641">
    <property type="component" value="Chromosome 3"/>
</dbReference>
<feature type="region of interest" description="Disordered" evidence="6">
    <location>
        <begin position="903"/>
        <end position="923"/>
    </location>
</feature>
<feature type="compositionally biased region" description="Basic and acidic residues" evidence="6">
    <location>
        <begin position="914"/>
        <end position="923"/>
    </location>
</feature>
<evidence type="ECO:0000313" key="7">
    <source>
        <dbReference type="Proteomes" id="UP001652641"/>
    </source>
</evidence>
<dbReference type="GO" id="GO:0036159">
    <property type="term" value="P:inner dynein arm assembly"/>
    <property type="evidence" value="ECO:0007669"/>
    <property type="project" value="InterPro"/>
</dbReference>
<dbReference type="GO" id="GO:0060285">
    <property type="term" value="P:cilium-dependent cell motility"/>
    <property type="evidence" value="ECO:0007669"/>
    <property type="project" value="TreeGrafter"/>
</dbReference>
<comment type="function">
    <text evidence="4">Required for assembly of dynein regulatory complex (DRC) and inner dynein arm (IDA) complexes, which are responsible for ciliary beat regulation, thereby playing a central role in motility in cilia and flagella. Probably acts together with CCDC40 to form a molecular ruler that determines the 96 nanometer (nm) repeat length and arrangements of components in cilia and flagella. Not required for outer dynein arm complexes assembly.</text>
</comment>
<dbReference type="AlphaFoldDB" id="A0A3Q7T453"/>
<evidence type="ECO:0000313" key="8">
    <source>
        <dbReference type="RefSeq" id="XP_025863001.1"/>
    </source>
</evidence>
<organism evidence="7 8">
    <name type="scientific">Vulpes vulpes</name>
    <name type="common">Red fox</name>
    <dbReference type="NCBI Taxonomy" id="9627"/>
    <lineage>
        <taxon>Eukaryota</taxon>
        <taxon>Metazoa</taxon>
        <taxon>Chordata</taxon>
        <taxon>Craniata</taxon>
        <taxon>Vertebrata</taxon>
        <taxon>Euteleostomi</taxon>
        <taxon>Mammalia</taxon>
        <taxon>Eutheria</taxon>
        <taxon>Laurasiatheria</taxon>
        <taxon>Carnivora</taxon>
        <taxon>Caniformia</taxon>
        <taxon>Canidae</taxon>
        <taxon>Vulpes</taxon>
    </lineage>
</organism>
<sequence>MDSASKCRLRRPLRFHPRMKLSQHHLTTKSGSPCSFAPASACRRRLPRPAVPLPRGPGGGRRQRLYTLRSARGYPPGPEVKGDFCGRPATPARLWSRALLEVLNRKFCLSAGALPVCLSEVPDPFADMSSEFLEELHWDDGFAIPVANEENKMLEDQLSKLQEERASLQDQLRDYEDRINAMTSHFKNVKQEFSFTQSLCKAREHEIESEEHFKIIAERELGRIKDEIQRLENEMTSIREKKSDKENNIFKTTQKLDGLKCQINWDQQALEAWLEESAHKDSDALTLQKYAQQDDNKIRALTLQLERLTLECNQRRKVLDNELTETLSAQLELDKAAQDFRKIHNERQELIKQWENTIEQMRKRDRDIDNGALALARIKQELREKENLVKEKIKFLESEIGNNTEYEKRISVADRKLLKCRTEYQRHETNRNQLKDELDSLKATVNRSSSDLEALRKNISKIKKDIQEETARLQKIKNHNQSVKKKLKQITEKTMSVEEKATNLEDMLREEEKSVKEVEVQLNIVKDVLFKKVQELQTETMKEKAVVSEIEGTRSSLKHLNHQLHKLDFETLKQQEIMYSQDFYIQQVERRMSRLKGEINSEEKQALETKIVELKKILEEKKSTFDLLESQIKKLHNDLYFIKKSNSKNCDEKQFLMTKVNELNLFNDRSEKELNKTKALKQDLMIEDNLLKLEVKRTREMLHSKAEEVLSLEKRKQQLHTAMEERMEEIKVHKTMLASQIRYVDQERQNLSAEFHERLSKIDKLKNRYEIITVVMLPPEGEEEKTQAYYVIKAAQEKEELQREGDSLDAKINKAEKEIYALENTLQVLRSCNNNYKQSFQKITPSSDEYELKIQLEEQKRAIDEKYRYKQRQIRELQEDIQSMENTLEVIEHLTNNVKEKLSEKQAYSSQLNRETEEQRPKLERVTKQCAKLTKEIRLLKDTKDETLEEQDIKLREVKHFHKIIDEMLAEVTEENAEIRIILQTYFQQNGLELPTAGTKGSRQSSRSPSQTSLLSARSSRSTTSVASQTSIKVLELNFPASSSVTGNISRPASATTIPSNGKNKKGSK</sequence>
<keyword evidence="3 5" id="KW-0175">Coiled coil</keyword>
<dbReference type="GO" id="GO:0005930">
    <property type="term" value="C:axoneme"/>
    <property type="evidence" value="ECO:0007669"/>
    <property type="project" value="InterPro"/>
</dbReference>
<dbReference type="PANTHER" id="PTHR18962">
    <property type="entry name" value="COILED-COIL DOMAIN-CONTAINING PROTEIN 39"/>
    <property type="match status" value="1"/>
</dbReference>
<evidence type="ECO:0000256" key="1">
    <source>
        <dbReference type="ARBA" id="ARBA00005805"/>
    </source>
</evidence>
<comment type="similarity">
    <text evidence="1">Belongs to the CCDC39 family.</text>
</comment>
<feature type="region of interest" description="Disordered" evidence="6">
    <location>
        <begin position="994"/>
        <end position="1022"/>
    </location>
</feature>
<feature type="coiled-coil region" evidence="5">
    <location>
        <begin position="585"/>
        <end position="638"/>
    </location>
</feature>
<protein>
    <recommendedName>
        <fullName evidence="2">Coiled-coil domain-containing protein 39</fullName>
    </recommendedName>
</protein>
<name>A0A3Q7T453_VULVU</name>
<evidence type="ECO:0000256" key="3">
    <source>
        <dbReference type="ARBA" id="ARBA00023054"/>
    </source>
</evidence>
<evidence type="ECO:0000256" key="4">
    <source>
        <dbReference type="ARBA" id="ARBA00045182"/>
    </source>
</evidence>
<feature type="coiled-coil region" evidence="5">
    <location>
        <begin position="291"/>
        <end position="528"/>
    </location>
</feature>
<dbReference type="CTD" id="339829"/>
<evidence type="ECO:0000256" key="5">
    <source>
        <dbReference type="SAM" id="Coils"/>
    </source>
</evidence>
<feature type="region of interest" description="Disordered" evidence="6">
    <location>
        <begin position="1042"/>
        <end position="1069"/>
    </location>
</feature>
<proteinExistence type="inferred from homology"/>
<dbReference type="STRING" id="9627.ENSVVUP00000008870"/>
<dbReference type="InterPro" id="IPR033290">
    <property type="entry name" value="CCDC39"/>
</dbReference>
<reference key="1">
    <citation type="submission" date="2019-01" db="UniProtKB">
        <authorList>
            <consortium name="RefSeq"/>
        </authorList>
    </citation>
    <scope>IDENTIFICATION</scope>
</reference>